<reference evidence="1 2" key="1">
    <citation type="journal article" date="2018" name="Mol. Ecol.">
        <title>The obligate alkalophilic soda-lake fungus Sodiomyces alkalinus has shifted to a protein diet.</title>
        <authorList>
            <person name="Grum-Grzhimaylo A.A."/>
            <person name="Falkoski D.L."/>
            <person name="van den Heuvel J."/>
            <person name="Valero-Jimenez C.A."/>
            <person name="Min B."/>
            <person name="Choi I.G."/>
            <person name="Lipzen A."/>
            <person name="Daum C.G."/>
            <person name="Aanen D.K."/>
            <person name="Tsang A."/>
            <person name="Henrissat B."/>
            <person name="Bilanenko E.N."/>
            <person name="de Vries R.P."/>
            <person name="van Kan J.A.L."/>
            <person name="Grigoriev I.V."/>
            <person name="Debets A.J.M."/>
        </authorList>
    </citation>
    <scope>NUCLEOTIDE SEQUENCE [LARGE SCALE GENOMIC DNA]</scope>
    <source>
        <strain evidence="1 2">F11</strain>
    </source>
</reference>
<dbReference type="RefSeq" id="XP_028462581.1">
    <property type="nucleotide sequence ID" value="XM_028615740.1"/>
</dbReference>
<organism evidence="1 2">
    <name type="scientific">Sodiomyces alkalinus (strain CBS 110278 / VKM F-3762 / F11)</name>
    <name type="common">Alkaliphilic filamentous fungus</name>
    <dbReference type="NCBI Taxonomy" id="1314773"/>
    <lineage>
        <taxon>Eukaryota</taxon>
        <taxon>Fungi</taxon>
        <taxon>Dikarya</taxon>
        <taxon>Ascomycota</taxon>
        <taxon>Pezizomycotina</taxon>
        <taxon>Sordariomycetes</taxon>
        <taxon>Hypocreomycetidae</taxon>
        <taxon>Glomerellales</taxon>
        <taxon>Plectosphaerellaceae</taxon>
        <taxon>Sodiomyces</taxon>
    </lineage>
</organism>
<dbReference type="Proteomes" id="UP000272025">
    <property type="component" value="Unassembled WGS sequence"/>
</dbReference>
<gene>
    <name evidence="1" type="ORF">SODALDRAFT_84953</name>
</gene>
<keyword evidence="2" id="KW-1185">Reference proteome</keyword>
<evidence type="ECO:0000313" key="1">
    <source>
        <dbReference type="EMBL" id="ROT34775.1"/>
    </source>
</evidence>
<dbReference type="GeneID" id="39584217"/>
<accession>A0A3N2PJS4</accession>
<dbReference type="EMBL" id="ML119066">
    <property type="protein sequence ID" value="ROT34775.1"/>
    <property type="molecule type" value="Genomic_DNA"/>
</dbReference>
<sequence>MRNWMISPGLMREPNNQNSWGGAALQISRGSARRGVSERWVKADISLEHQYAVLAKSIKNQVESWVRQQARVGEAKKKRTCNGPAYGDGPSSFPSGPASGYCSDKKVSMHLTEVRDKLCHAARDGRRGKKRRGEAGREGAYASSGELCMSGFLSLCLPCIPKVQRSKGPRPSAMLTCLSL</sequence>
<proteinExistence type="predicted"/>
<protein>
    <submittedName>
        <fullName evidence="1">Uncharacterized protein</fullName>
    </submittedName>
</protein>
<evidence type="ECO:0000313" key="2">
    <source>
        <dbReference type="Proteomes" id="UP000272025"/>
    </source>
</evidence>
<name>A0A3N2PJS4_SODAK</name>
<dbReference type="AlphaFoldDB" id="A0A3N2PJS4"/>